<dbReference type="AlphaFoldDB" id="A0A8S4QPQ8"/>
<gene>
    <name evidence="2" type="primary">jg1504</name>
    <name evidence="2" type="ORF">PAEG_LOCUS3850</name>
</gene>
<evidence type="ECO:0000256" key="1">
    <source>
        <dbReference type="SAM" id="MobiDB-lite"/>
    </source>
</evidence>
<comment type="caution">
    <text evidence="2">The sequence shown here is derived from an EMBL/GenBank/DDBJ whole genome shotgun (WGS) entry which is preliminary data.</text>
</comment>
<organism evidence="2 3">
    <name type="scientific">Pararge aegeria aegeria</name>
    <dbReference type="NCBI Taxonomy" id="348720"/>
    <lineage>
        <taxon>Eukaryota</taxon>
        <taxon>Metazoa</taxon>
        <taxon>Ecdysozoa</taxon>
        <taxon>Arthropoda</taxon>
        <taxon>Hexapoda</taxon>
        <taxon>Insecta</taxon>
        <taxon>Pterygota</taxon>
        <taxon>Neoptera</taxon>
        <taxon>Endopterygota</taxon>
        <taxon>Lepidoptera</taxon>
        <taxon>Glossata</taxon>
        <taxon>Ditrysia</taxon>
        <taxon>Papilionoidea</taxon>
        <taxon>Nymphalidae</taxon>
        <taxon>Satyrinae</taxon>
        <taxon>Satyrini</taxon>
        <taxon>Parargina</taxon>
        <taxon>Pararge</taxon>
    </lineage>
</organism>
<evidence type="ECO:0000313" key="2">
    <source>
        <dbReference type="EMBL" id="CAH2215764.1"/>
    </source>
</evidence>
<proteinExistence type="predicted"/>
<accession>A0A8S4QPQ8</accession>
<name>A0A8S4QPQ8_9NEOP</name>
<dbReference type="EMBL" id="CAKXAJ010012724">
    <property type="protein sequence ID" value="CAH2215764.1"/>
    <property type="molecule type" value="Genomic_DNA"/>
</dbReference>
<evidence type="ECO:0000313" key="3">
    <source>
        <dbReference type="Proteomes" id="UP000838756"/>
    </source>
</evidence>
<reference evidence="2" key="1">
    <citation type="submission" date="2022-03" db="EMBL/GenBank/DDBJ databases">
        <authorList>
            <person name="Lindestad O."/>
        </authorList>
    </citation>
    <scope>NUCLEOTIDE SEQUENCE</scope>
</reference>
<keyword evidence="3" id="KW-1185">Reference proteome</keyword>
<sequence>MQVFVYSHTGRPEARSSALSMGESSSDEPAAGAPLRQYTYSFGSSALEPSTLKRMRPLSGLLRAVTLALAREQKSSCKE</sequence>
<dbReference type="Proteomes" id="UP000838756">
    <property type="component" value="Unassembled WGS sequence"/>
</dbReference>
<protein>
    <submittedName>
        <fullName evidence="2">Jg1504 protein</fullName>
    </submittedName>
</protein>
<feature type="region of interest" description="Disordered" evidence="1">
    <location>
        <begin position="1"/>
        <end position="32"/>
    </location>
</feature>